<evidence type="ECO:0000313" key="2">
    <source>
        <dbReference type="EMBL" id="CAD9819027.1"/>
    </source>
</evidence>
<name>A0A7S2UGP0_9STRA</name>
<gene>
    <name evidence="2" type="ORF">ASEP1449_LOCUS10859</name>
</gene>
<feature type="region of interest" description="Disordered" evidence="1">
    <location>
        <begin position="139"/>
        <end position="165"/>
    </location>
</feature>
<sequence length="165" mass="19077">MQWMNPCPLEEFLVPPLGGIDWTVPPGLDWKGSAVWYDYDEHQNVPLDPVVLVRHNPWTFLQGMPLLAKELNTTWSDPTFAHIFEVLLTPSRAVQKSLDETMQHLKLTPQHYDAIHLRARYLGTSDAFQPKTSLFQERSTRAAFSGREKPKQKYSSWPHEPQIVL</sequence>
<proteinExistence type="predicted"/>
<dbReference type="AlphaFoldDB" id="A0A7S2UGP0"/>
<accession>A0A7S2UGP0</accession>
<reference evidence="2" key="1">
    <citation type="submission" date="2021-01" db="EMBL/GenBank/DDBJ databases">
        <authorList>
            <person name="Corre E."/>
            <person name="Pelletier E."/>
            <person name="Niang G."/>
            <person name="Scheremetjew M."/>
            <person name="Finn R."/>
            <person name="Kale V."/>
            <person name="Holt S."/>
            <person name="Cochrane G."/>
            <person name="Meng A."/>
            <person name="Brown T."/>
            <person name="Cohen L."/>
        </authorList>
    </citation>
    <scope>NUCLEOTIDE SEQUENCE</scope>
    <source>
        <strain evidence="2">CCMP2084</strain>
    </source>
</reference>
<dbReference type="EMBL" id="HBHQ01016262">
    <property type="protein sequence ID" value="CAD9819027.1"/>
    <property type="molecule type" value="Transcribed_RNA"/>
</dbReference>
<protein>
    <submittedName>
        <fullName evidence="2">Uncharacterized protein</fullName>
    </submittedName>
</protein>
<evidence type="ECO:0000256" key="1">
    <source>
        <dbReference type="SAM" id="MobiDB-lite"/>
    </source>
</evidence>
<organism evidence="2">
    <name type="scientific">Attheya septentrionalis</name>
    <dbReference type="NCBI Taxonomy" id="420275"/>
    <lineage>
        <taxon>Eukaryota</taxon>
        <taxon>Sar</taxon>
        <taxon>Stramenopiles</taxon>
        <taxon>Ochrophyta</taxon>
        <taxon>Bacillariophyta</taxon>
        <taxon>Coscinodiscophyceae</taxon>
        <taxon>Chaetocerotophycidae</taxon>
        <taxon>Chaetocerotales</taxon>
        <taxon>Attheyaceae</taxon>
        <taxon>Attheya</taxon>
    </lineage>
</organism>